<comment type="function">
    <text evidence="13">Adapter protein that plays a role in regulating cell-surface expression of adrenergic receptors and probably also other G protein-coupled receptors. Plays a role in NEDD4-mediated ubiquitination and endocytosis af activated ADRB2 and subsequent ADRB2 degradation. May recruit NEDD4 to ADRB2. Alternatively, may function as adapter protein that does not play a major role in recruiting NEDD4 to ADRB2, but rather plays a role in a targeting ADRB2 to endosomes.</text>
</comment>
<dbReference type="InterPro" id="IPR014756">
    <property type="entry name" value="Ig_E-set"/>
</dbReference>
<evidence type="ECO:0000256" key="2">
    <source>
        <dbReference type="ARBA" id="ARBA00004412"/>
    </source>
</evidence>
<dbReference type="EMBL" id="JAFBMS010001717">
    <property type="protein sequence ID" value="KAG9328884.1"/>
    <property type="molecule type" value="Genomic_DNA"/>
</dbReference>
<dbReference type="PANTHER" id="PTHR11188:SF49">
    <property type="entry name" value="ARRESTIN DOMAIN-CONTAINING PROTEIN 3"/>
    <property type="match status" value="1"/>
</dbReference>
<reference evidence="15" key="1">
    <citation type="thesis" date="2021" institute="BYU ScholarsArchive" country="Provo, UT, USA">
        <title>Applications of and Algorithms for Genome Assembly and Genomic Analyses with an Emphasis on Marine Teleosts.</title>
        <authorList>
            <person name="Pickett B.D."/>
        </authorList>
    </citation>
    <scope>NUCLEOTIDE SEQUENCE</scope>
    <source>
        <strain evidence="15">HI-2016</strain>
    </source>
</reference>
<comment type="caution">
    <text evidence="15">The sequence shown here is derived from an EMBL/GenBank/DDBJ whole genome shotgun (WGS) entry which is preliminary data.</text>
</comment>
<dbReference type="OrthoDB" id="2333384at2759"/>
<evidence type="ECO:0000313" key="16">
    <source>
        <dbReference type="Proteomes" id="UP000824540"/>
    </source>
</evidence>
<evidence type="ECO:0000256" key="4">
    <source>
        <dbReference type="ARBA" id="ARBA00004496"/>
    </source>
</evidence>
<evidence type="ECO:0000313" key="15">
    <source>
        <dbReference type="EMBL" id="KAG9328884.1"/>
    </source>
</evidence>
<dbReference type="Proteomes" id="UP000824540">
    <property type="component" value="Unassembled WGS sequence"/>
</dbReference>
<dbReference type="PANTHER" id="PTHR11188">
    <property type="entry name" value="ARRESTIN DOMAIN CONTAINING PROTEIN"/>
    <property type="match status" value="1"/>
</dbReference>
<evidence type="ECO:0000256" key="7">
    <source>
        <dbReference type="ARBA" id="ARBA00022490"/>
    </source>
</evidence>
<keyword evidence="7" id="KW-0963">Cytoplasm</keyword>
<comment type="subcellular location">
    <subcellularLocation>
        <location evidence="3">Cell membrane</location>
        <topology evidence="3">Peripheral membrane protein</topology>
        <orientation evidence="3">Cytoplasmic side</orientation>
    </subcellularLocation>
    <subcellularLocation>
        <location evidence="4">Cytoplasm</location>
    </subcellularLocation>
    <subcellularLocation>
        <location evidence="2">Early endosome</location>
    </subcellularLocation>
    <subcellularLocation>
        <location evidence="1">Lysosome</location>
    </subcellularLocation>
</comment>
<keyword evidence="6" id="KW-1003">Cell membrane</keyword>
<comment type="similarity">
    <text evidence="5">Belongs to the arrestin family.</text>
</comment>
<dbReference type="InterPro" id="IPR011022">
    <property type="entry name" value="Arrestin_C-like"/>
</dbReference>
<dbReference type="AlphaFoldDB" id="A0A8T2MKZ7"/>
<organism evidence="15 16">
    <name type="scientific">Albula glossodonta</name>
    <name type="common">roundjaw bonefish</name>
    <dbReference type="NCBI Taxonomy" id="121402"/>
    <lineage>
        <taxon>Eukaryota</taxon>
        <taxon>Metazoa</taxon>
        <taxon>Chordata</taxon>
        <taxon>Craniata</taxon>
        <taxon>Vertebrata</taxon>
        <taxon>Euteleostomi</taxon>
        <taxon>Actinopterygii</taxon>
        <taxon>Neopterygii</taxon>
        <taxon>Teleostei</taxon>
        <taxon>Albuliformes</taxon>
        <taxon>Albulidae</taxon>
        <taxon>Albula</taxon>
    </lineage>
</organism>
<keyword evidence="16" id="KW-1185">Reference proteome</keyword>
<evidence type="ECO:0000256" key="10">
    <source>
        <dbReference type="ARBA" id="ARBA00023136"/>
    </source>
</evidence>
<keyword evidence="9" id="KW-0967">Endosome</keyword>
<evidence type="ECO:0000256" key="11">
    <source>
        <dbReference type="ARBA" id="ARBA00023228"/>
    </source>
</evidence>
<evidence type="ECO:0000256" key="9">
    <source>
        <dbReference type="ARBA" id="ARBA00022753"/>
    </source>
</evidence>
<name>A0A8T2MKZ7_9TELE</name>
<evidence type="ECO:0000256" key="3">
    <source>
        <dbReference type="ARBA" id="ARBA00004413"/>
    </source>
</evidence>
<evidence type="ECO:0000256" key="13">
    <source>
        <dbReference type="ARBA" id="ARBA00045942"/>
    </source>
</evidence>
<evidence type="ECO:0000256" key="8">
    <source>
        <dbReference type="ARBA" id="ARBA00022737"/>
    </source>
</evidence>
<dbReference type="Pfam" id="PF02752">
    <property type="entry name" value="Arrestin_C"/>
    <property type="match status" value="1"/>
</dbReference>
<accession>A0A8T2MKZ7</accession>
<dbReference type="SMART" id="SM01017">
    <property type="entry name" value="Arrestin_C"/>
    <property type="match status" value="1"/>
</dbReference>
<dbReference type="InterPro" id="IPR014752">
    <property type="entry name" value="Arrestin-like_C"/>
</dbReference>
<evidence type="ECO:0000256" key="12">
    <source>
        <dbReference type="ARBA" id="ARBA00041132"/>
    </source>
</evidence>
<dbReference type="GO" id="GO:0007399">
    <property type="term" value="P:nervous system development"/>
    <property type="evidence" value="ECO:0007669"/>
    <property type="project" value="UniProtKB-ARBA"/>
</dbReference>
<evidence type="ECO:0000259" key="14">
    <source>
        <dbReference type="SMART" id="SM01017"/>
    </source>
</evidence>
<dbReference type="GO" id="GO:0005886">
    <property type="term" value="C:plasma membrane"/>
    <property type="evidence" value="ECO:0007669"/>
    <property type="project" value="UniProtKB-SubCell"/>
</dbReference>
<dbReference type="InterPro" id="IPR050357">
    <property type="entry name" value="Arrestin_domain-protein"/>
</dbReference>
<proteinExistence type="inferred from homology"/>
<dbReference type="InterPro" id="IPR011021">
    <property type="entry name" value="Arrestin-like_N"/>
</dbReference>
<dbReference type="SUPFAM" id="SSF81296">
    <property type="entry name" value="E set domains"/>
    <property type="match status" value="2"/>
</dbReference>
<evidence type="ECO:0000256" key="6">
    <source>
        <dbReference type="ARBA" id="ARBA00022475"/>
    </source>
</evidence>
<dbReference type="GO" id="GO:0005769">
    <property type="term" value="C:early endosome"/>
    <property type="evidence" value="ECO:0007669"/>
    <property type="project" value="UniProtKB-SubCell"/>
</dbReference>
<protein>
    <recommendedName>
        <fullName evidence="12">Arrestin domain-containing protein 3</fullName>
    </recommendedName>
</protein>
<dbReference type="Pfam" id="PF00339">
    <property type="entry name" value="Arrestin_N"/>
    <property type="match status" value="1"/>
</dbReference>
<keyword evidence="8" id="KW-0677">Repeat</keyword>
<evidence type="ECO:0000256" key="5">
    <source>
        <dbReference type="ARBA" id="ARBA00005298"/>
    </source>
</evidence>
<keyword evidence="10" id="KW-0472">Membrane</keyword>
<feature type="non-terminal residue" evidence="15">
    <location>
        <position position="1"/>
    </location>
</feature>
<sequence length="294" mass="32841">MFEETFKSFTINYDALNERNTFSCGNVLSGRIYFEISKNVKVNSITFAVKGKAKVAWSTGSSKNKRHYSAREEYFNIKGNIVEQRNNAVGADYTVLTKGAHVYPFTVQLPYGPWHLAKEFRTELNFVSHIDANHPQLLVPLAASNSKTLCCLCCASGPISLMARLERKGYVPGEMIAISAEFENTSSRTVYPEATLVQMQTFYTSSRLSRKRVDRNITMLEGRPLMPYTTEVWANQMLQIPVTTPLTVSNCQILEVEYSLRVSVRIPGGINLSVALPVVSVRIPGGINRSVVLP</sequence>
<dbReference type="GO" id="GO:0015031">
    <property type="term" value="P:protein transport"/>
    <property type="evidence" value="ECO:0007669"/>
    <property type="project" value="TreeGrafter"/>
</dbReference>
<evidence type="ECO:0000256" key="1">
    <source>
        <dbReference type="ARBA" id="ARBA00004371"/>
    </source>
</evidence>
<feature type="domain" description="Arrestin C-terminal-like" evidence="14">
    <location>
        <begin position="155"/>
        <end position="285"/>
    </location>
</feature>
<dbReference type="Gene3D" id="2.60.40.640">
    <property type="match status" value="2"/>
</dbReference>
<dbReference type="GO" id="GO:0005764">
    <property type="term" value="C:lysosome"/>
    <property type="evidence" value="ECO:0007669"/>
    <property type="project" value="UniProtKB-SubCell"/>
</dbReference>
<keyword evidence="11" id="KW-0458">Lysosome</keyword>
<gene>
    <name evidence="15" type="ORF">JZ751_010038</name>
</gene>